<organism evidence="2 3">
    <name type="scientific">Acetobacterium malicum</name>
    <dbReference type="NCBI Taxonomy" id="52692"/>
    <lineage>
        <taxon>Bacteria</taxon>
        <taxon>Bacillati</taxon>
        <taxon>Bacillota</taxon>
        <taxon>Clostridia</taxon>
        <taxon>Eubacteriales</taxon>
        <taxon>Eubacteriaceae</taxon>
        <taxon>Acetobacterium</taxon>
    </lineage>
</organism>
<feature type="region of interest" description="Disordered" evidence="1">
    <location>
        <begin position="507"/>
        <end position="526"/>
    </location>
</feature>
<evidence type="ECO:0000256" key="1">
    <source>
        <dbReference type="SAM" id="MobiDB-lite"/>
    </source>
</evidence>
<gene>
    <name evidence="2" type="ORF">GH811_09460</name>
</gene>
<sequence>MLSLSLIVCQSRGYQDKRFKKSSKEKRGKHSMKRLKILIPFLLIMMVLLAGCSSNSATTTAETTAEAVTETTAVLSAVVSPTSTIVVDPEFTDRDLETSYDDATAVQVTLDGSNIQVTGDGASASNGVLTITKEGTYVVTGNLTDGQIVVAAADTDKIQIVLSGATINCADNAPIYVKSANKVFVTLNANTVNTLTDGGAYVQTDANTVDGVIFSKADLTINGEGTLNITTNNNHGIVSKDDLVITGGTYNITSADDALSGKNSVKIKDGAITIDSSAGKGITSKNADDATKGYVYICGGTITIKNSTEGIEGTAIIVEGGTIDLISSDDGFNGASASAAETDTGGKGGGAAMENDANVYVSISGGTISVNAAGDGLDSNGALYISGGTVNVSGPTNSGNGALDYNGTADISGGTVVIVGSTGMAQSFSETSTQTSLLYNLTSSCAAGTEIKLTDASGKTIISYTPEKSYQSVVISTPDLVQGSSYTLTCGTQTVEIPLTGIVTSNGQMGMGGPGQGQPQGGQKPQ</sequence>
<dbReference type="InterPro" id="IPR025584">
    <property type="entry name" value="Cthe_2159"/>
</dbReference>
<evidence type="ECO:0000313" key="3">
    <source>
        <dbReference type="Proteomes" id="UP000622405"/>
    </source>
</evidence>
<feature type="compositionally biased region" description="Gly residues" evidence="1">
    <location>
        <begin position="509"/>
        <end position="520"/>
    </location>
</feature>
<accession>A0ABR6YXK6</accession>
<reference evidence="2 3" key="1">
    <citation type="journal article" date="2020" name="mSystems">
        <title>Defining Genomic and Predicted Metabolic Features of the Acetobacterium Genus.</title>
        <authorList>
            <person name="Ross D.E."/>
            <person name="Marshall C.W."/>
            <person name="Gulliver D."/>
            <person name="May H.D."/>
            <person name="Norman R.S."/>
        </authorList>
    </citation>
    <scope>NUCLEOTIDE SEQUENCE [LARGE SCALE GENOMIC DNA]</scope>
    <source>
        <strain evidence="2 3">DSM 4132</strain>
    </source>
</reference>
<evidence type="ECO:0000313" key="2">
    <source>
        <dbReference type="EMBL" id="MBC3899841.1"/>
    </source>
</evidence>
<dbReference type="EMBL" id="WJBE01000007">
    <property type="protein sequence ID" value="MBC3899841.1"/>
    <property type="molecule type" value="Genomic_DNA"/>
</dbReference>
<dbReference type="Pfam" id="PF14262">
    <property type="entry name" value="Cthe_2159"/>
    <property type="match status" value="1"/>
</dbReference>
<comment type="caution">
    <text evidence="2">The sequence shown here is derived from an EMBL/GenBank/DDBJ whole genome shotgun (WGS) entry which is preliminary data.</text>
</comment>
<proteinExistence type="predicted"/>
<name>A0ABR6YXK6_9FIRM</name>
<keyword evidence="3" id="KW-1185">Reference proteome</keyword>
<dbReference type="Proteomes" id="UP000622405">
    <property type="component" value="Unassembled WGS sequence"/>
</dbReference>
<protein>
    <submittedName>
        <fullName evidence="2">Carbohydrate-binding domain-containing protein</fullName>
    </submittedName>
</protein>